<dbReference type="GO" id="GO:0005975">
    <property type="term" value="P:carbohydrate metabolic process"/>
    <property type="evidence" value="ECO:0007669"/>
    <property type="project" value="InterPro"/>
</dbReference>
<dbReference type="AlphaFoldDB" id="A0A8H6X6J3"/>
<dbReference type="PANTHER" id="PTHR10963:SF60">
    <property type="entry name" value="GRAM-NEGATIVE BACTERIA-BINDING PROTEIN 1-RELATED"/>
    <property type="match status" value="1"/>
</dbReference>
<sequence length="210" mass="23137">MIPSLDGYKVVWSDDFDGAHGASVDHNKWNQKTGPGPSGNREWQLYTAGTENVHLSGDGQLYIVPTHSENQWYSGRLESKTSQVCDNGHAMIFQAELWAPNFTGSPAKFAGLWPAFWALGEDLRSGGVSWPRCGEWDIFEVTNNLSDQNKATLHYENPPNSGKDDPHFGGFVHYEGGPVPHVGAQSRQAAEGLEVTEFDVVFGWEGVLQC</sequence>
<evidence type="ECO:0000313" key="2">
    <source>
        <dbReference type="EMBL" id="KAF7334921.1"/>
    </source>
</evidence>
<evidence type="ECO:0000313" key="3">
    <source>
        <dbReference type="Proteomes" id="UP000620124"/>
    </source>
</evidence>
<dbReference type="PROSITE" id="PS51762">
    <property type="entry name" value="GH16_2"/>
    <property type="match status" value="1"/>
</dbReference>
<dbReference type="InterPro" id="IPR000757">
    <property type="entry name" value="Beta-glucanase-like"/>
</dbReference>
<dbReference type="GO" id="GO:0004553">
    <property type="term" value="F:hydrolase activity, hydrolyzing O-glycosyl compounds"/>
    <property type="evidence" value="ECO:0007669"/>
    <property type="project" value="InterPro"/>
</dbReference>
<comment type="caution">
    <text evidence="2">The sequence shown here is derived from an EMBL/GenBank/DDBJ whole genome shotgun (WGS) entry which is preliminary data.</text>
</comment>
<dbReference type="InterPro" id="IPR013320">
    <property type="entry name" value="ConA-like_dom_sf"/>
</dbReference>
<dbReference type="InterPro" id="IPR050546">
    <property type="entry name" value="Glycosyl_Hydrlase_16"/>
</dbReference>
<gene>
    <name evidence="2" type="ORF">MVEN_02241800</name>
</gene>
<dbReference type="Pfam" id="PF26113">
    <property type="entry name" value="GH16_XgeA"/>
    <property type="match status" value="1"/>
</dbReference>
<dbReference type="SUPFAM" id="SSF49899">
    <property type="entry name" value="Concanavalin A-like lectins/glucanases"/>
    <property type="match status" value="1"/>
</dbReference>
<reference evidence="2" key="1">
    <citation type="submission" date="2020-05" db="EMBL/GenBank/DDBJ databases">
        <title>Mycena genomes resolve the evolution of fungal bioluminescence.</title>
        <authorList>
            <person name="Tsai I.J."/>
        </authorList>
    </citation>
    <scope>NUCLEOTIDE SEQUENCE</scope>
    <source>
        <strain evidence="2">CCC161011</strain>
    </source>
</reference>
<name>A0A8H6X6J3_9AGAR</name>
<keyword evidence="3" id="KW-1185">Reference proteome</keyword>
<feature type="domain" description="GH16" evidence="1">
    <location>
        <begin position="1"/>
        <end position="210"/>
    </location>
</feature>
<dbReference type="OrthoDB" id="192832at2759"/>
<protein>
    <submittedName>
        <fullName evidence="2">Glycoside hydrolase family 16 protein</fullName>
    </submittedName>
</protein>
<dbReference type="EMBL" id="JACAZI010000025">
    <property type="protein sequence ID" value="KAF7334921.1"/>
    <property type="molecule type" value="Genomic_DNA"/>
</dbReference>
<dbReference type="Gene3D" id="2.60.120.200">
    <property type="match status" value="1"/>
</dbReference>
<evidence type="ECO:0000259" key="1">
    <source>
        <dbReference type="PROSITE" id="PS51762"/>
    </source>
</evidence>
<dbReference type="Proteomes" id="UP000620124">
    <property type="component" value="Unassembled WGS sequence"/>
</dbReference>
<organism evidence="2 3">
    <name type="scientific">Mycena venus</name>
    <dbReference type="NCBI Taxonomy" id="2733690"/>
    <lineage>
        <taxon>Eukaryota</taxon>
        <taxon>Fungi</taxon>
        <taxon>Dikarya</taxon>
        <taxon>Basidiomycota</taxon>
        <taxon>Agaricomycotina</taxon>
        <taxon>Agaricomycetes</taxon>
        <taxon>Agaricomycetidae</taxon>
        <taxon>Agaricales</taxon>
        <taxon>Marasmiineae</taxon>
        <taxon>Mycenaceae</taxon>
        <taxon>Mycena</taxon>
    </lineage>
</organism>
<keyword evidence="2" id="KW-0378">Hydrolase</keyword>
<dbReference type="PANTHER" id="PTHR10963">
    <property type="entry name" value="GLYCOSYL HYDROLASE-RELATED"/>
    <property type="match status" value="1"/>
</dbReference>
<accession>A0A8H6X6J3</accession>
<proteinExistence type="predicted"/>